<evidence type="ECO:0000313" key="14">
    <source>
        <dbReference type="Proteomes" id="UP000006727"/>
    </source>
</evidence>
<dbReference type="EMBL" id="ABEU02000001">
    <property type="protein sequence ID" value="PNR62686.1"/>
    <property type="molecule type" value="Genomic_DNA"/>
</dbReference>
<dbReference type="FunFam" id="3.90.1150.10:FF:000031">
    <property type="entry name" value="Serine--glyoxylate aminotransferase"/>
    <property type="match status" value="1"/>
</dbReference>
<evidence type="ECO:0000256" key="3">
    <source>
        <dbReference type="ARBA" id="ARBA00013049"/>
    </source>
</evidence>
<evidence type="ECO:0000256" key="6">
    <source>
        <dbReference type="ARBA" id="ARBA00022898"/>
    </source>
</evidence>
<keyword evidence="6 8" id="KW-0663">Pyridoxal phosphate</keyword>
<evidence type="ECO:0000256" key="10">
    <source>
        <dbReference type="RuleBase" id="RU004504"/>
    </source>
</evidence>
<dbReference type="InterPro" id="IPR015422">
    <property type="entry name" value="PyrdxlP-dep_Trfase_small"/>
</dbReference>
<dbReference type="Gene3D" id="3.40.640.10">
    <property type="entry name" value="Type I PLP-dependent aspartate aminotransferase-like (Major domain)"/>
    <property type="match status" value="1"/>
</dbReference>
<sequence>MELFPAPGRNHLFVPGPTNIPDRVLQAMNRNNEDHRSPTFPALAKSVLEDVKLLFRTQTGTPFIFPSSGTGAWESALTNTMSPGDRIIVPRMGQFCVLWINLMTRLHFNVDVIECEWGEGIDLEILKQKLQSDHTHAVKAVCVVHNETSTGVTNDLSAVRKALDEARHPALLLVDGVSSVGAMDFRMDDWGVDVALTGSQKALSLPTGLGILCASLKAIETSKQAKYPRGYFDWAEYLKSYKAGTYSPYTPSVQLLYGLRASLDIILKQEGLENVIARHLRLAEATRRAVRAWGLTVCARKPQWDSAVVTGVVVPSSLDSNDVIKIAWKKYNLSLGLGLGEVNGKVFRIGHLGYVNELQLLGALAGVELVLLEVGYPVIFGSGVAAAQAFLSKQTPIIASRL</sequence>
<dbReference type="Gramene" id="Pp3c1_24350V3.2">
    <property type="protein sequence ID" value="Pp3c1_24350V3.2"/>
    <property type="gene ID" value="Pp3c1_24350"/>
</dbReference>
<dbReference type="SUPFAM" id="SSF53383">
    <property type="entry name" value="PLP-dependent transferases"/>
    <property type="match status" value="1"/>
</dbReference>
<dbReference type="GO" id="GO:0004760">
    <property type="term" value="F:L-serine-pyruvate transaminase activity"/>
    <property type="evidence" value="ECO:0000318"/>
    <property type="project" value="GO_Central"/>
</dbReference>
<keyword evidence="5" id="KW-0808">Transferase</keyword>
<dbReference type="HOGENOM" id="CLU_027686_1_0_1"/>
<dbReference type="GO" id="GO:0008453">
    <property type="term" value="F:alanine-glyoxylate transaminase activity"/>
    <property type="evidence" value="ECO:0000318"/>
    <property type="project" value="GO_Central"/>
</dbReference>
<dbReference type="GeneID" id="112290862"/>
<comment type="cofactor">
    <cofactor evidence="1 8 10">
        <name>pyridoxal 5'-phosphate</name>
        <dbReference type="ChEBI" id="CHEBI:597326"/>
    </cofactor>
</comment>
<accession>A9S9Y4</accession>
<dbReference type="InterPro" id="IPR024169">
    <property type="entry name" value="SP_NH2Trfase/AEP_transaminase"/>
</dbReference>
<dbReference type="InterPro" id="IPR000192">
    <property type="entry name" value="Aminotrans_V_dom"/>
</dbReference>
<dbReference type="PaxDb" id="3218-PP1S59_117V6.1"/>
<dbReference type="Gramene" id="Pp3c1_24350V3.1">
    <property type="protein sequence ID" value="Pp3c1_24350V3.1"/>
    <property type="gene ID" value="Pp3c1_24350"/>
</dbReference>
<evidence type="ECO:0000313" key="13">
    <source>
        <dbReference type="EnsemblPlants" id="Pp3c1_24350V3.1"/>
    </source>
</evidence>
<keyword evidence="14" id="KW-1185">Reference proteome</keyword>
<dbReference type="Proteomes" id="UP000006727">
    <property type="component" value="Chromosome 1"/>
</dbReference>
<reference evidence="13" key="3">
    <citation type="submission" date="2020-12" db="UniProtKB">
        <authorList>
            <consortium name="EnsemblPlants"/>
        </authorList>
    </citation>
    <scope>IDENTIFICATION</scope>
</reference>
<evidence type="ECO:0000256" key="4">
    <source>
        <dbReference type="ARBA" id="ARBA00022576"/>
    </source>
</evidence>
<dbReference type="EnsemblPlants" id="Pp3c1_24350V3.2">
    <property type="protein sequence ID" value="Pp3c1_24350V3.2"/>
    <property type="gene ID" value="Pp3c1_24350"/>
</dbReference>
<dbReference type="OrthoDB" id="7403325at2759"/>
<dbReference type="EnsemblPlants" id="Pp3c1_24350V3.1">
    <property type="protein sequence ID" value="Pp3c1_24350V3.1"/>
    <property type="gene ID" value="Pp3c1_24350"/>
</dbReference>
<evidence type="ECO:0000256" key="9">
    <source>
        <dbReference type="RuleBase" id="RU004075"/>
    </source>
</evidence>
<dbReference type="PANTHER" id="PTHR21152">
    <property type="entry name" value="AMINOTRANSFERASE CLASS V"/>
    <property type="match status" value="1"/>
</dbReference>
<organism evidence="12">
    <name type="scientific">Physcomitrium patens</name>
    <name type="common">Spreading-leaved earth moss</name>
    <name type="synonym">Physcomitrella patens</name>
    <dbReference type="NCBI Taxonomy" id="3218"/>
    <lineage>
        <taxon>Eukaryota</taxon>
        <taxon>Viridiplantae</taxon>
        <taxon>Streptophyta</taxon>
        <taxon>Embryophyta</taxon>
        <taxon>Bryophyta</taxon>
        <taxon>Bryophytina</taxon>
        <taxon>Bryopsida</taxon>
        <taxon>Funariidae</taxon>
        <taxon>Funariales</taxon>
        <taxon>Funariaceae</taxon>
        <taxon>Physcomitrium</taxon>
    </lineage>
</organism>
<dbReference type="InterPro" id="IPR015424">
    <property type="entry name" value="PyrdxlP-dep_Trfase"/>
</dbReference>
<dbReference type="CDD" id="cd06451">
    <property type="entry name" value="AGAT_like"/>
    <property type="match status" value="1"/>
</dbReference>
<gene>
    <name evidence="13" type="primary">LOC112290862</name>
    <name evidence="12" type="ORF">PHYPA_001110</name>
</gene>
<evidence type="ECO:0000259" key="11">
    <source>
        <dbReference type="Pfam" id="PF00266"/>
    </source>
</evidence>
<reference evidence="12 14" key="2">
    <citation type="journal article" date="2018" name="Plant J.">
        <title>The Physcomitrella patens chromosome-scale assembly reveals moss genome structure and evolution.</title>
        <authorList>
            <person name="Lang D."/>
            <person name="Ullrich K.K."/>
            <person name="Murat F."/>
            <person name="Fuchs J."/>
            <person name="Jenkins J."/>
            <person name="Haas F.B."/>
            <person name="Piednoel M."/>
            <person name="Gundlach H."/>
            <person name="Van Bel M."/>
            <person name="Meyberg R."/>
            <person name="Vives C."/>
            <person name="Morata J."/>
            <person name="Symeonidi A."/>
            <person name="Hiss M."/>
            <person name="Muchero W."/>
            <person name="Kamisugi Y."/>
            <person name="Saleh O."/>
            <person name="Blanc G."/>
            <person name="Decker E.L."/>
            <person name="van Gessel N."/>
            <person name="Grimwood J."/>
            <person name="Hayes R.D."/>
            <person name="Graham S.W."/>
            <person name="Gunter L.E."/>
            <person name="McDaniel S.F."/>
            <person name="Hoernstein S.N.W."/>
            <person name="Larsson A."/>
            <person name="Li F.W."/>
            <person name="Perroud P.F."/>
            <person name="Phillips J."/>
            <person name="Ranjan P."/>
            <person name="Rokshar D.S."/>
            <person name="Rothfels C.J."/>
            <person name="Schneider L."/>
            <person name="Shu S."/>
            <person name="Stevenson D.W."/>
            <person name="Thummler F."/>
            <person name="Tillich M."/>
            <person name="Villarreal Aguilar J.C."/>
            <person name="Widiez T."/>
            <person name="Wong G.K."/>
            <person name="Wymore A."/>
            <person name="Zhang Y."/>
            <person name="Zimmer A.D."/>
            <person name="Quatrano R.S."/>
            <person name="Mayer K.F.X."/>
            <person name="Goodstein D."/>
            <person name="Casacuberta J.M."/>
            <person name="Vandepoele K."/>
            <person name="Reski R."/>
            <person name="Cuming A.C."/>
            <person name="Tuskan G.A."/>
            <person name="Maumus F."/>
            <person name="Salse J."/>
            <person name="Schmutz J."/>
            <person name="Rensing S.A."/>
        </authorList>
    </citation>
    <scope>NUCLEOTIDE SEQUENCE [LARGE SCALE GENOMIC DNA]</scope>
    <source>
        <strain evidence="13 14">cv. Gransden 2004</strain>
    </source>
</reference>
<dbReference type="PROSITE" id="PS00595">
    <property type="entry name" value="AA_TRANSFER_CLASS_5"/>
    <property type="match status" value="1"/>
</dbReference>
<dbReference type="FunFam" id="3.40.640.10:FF:000054">
    <property type="entry name" value="Serine--glyoxylate aminotransferase"/>
    <property type="match status" value="1"/>
</dbReference>
<reference evidence="12 14" key="1">
    <citation type="journal article" date="2008" name="Science">
        <title>The Physcomitrella genome reveals evolutionary insights into the conquest of land by plants.</title>
        <authorList>
            <person name="Rensing S."/>
            <person name="Lang D."/>
            <person name="Zimmer A."/>
            <person name="Terry A."/>
            <person name="Salamov A."/>
            <person name="Shapiro H."/>
            <person name="Nishiyama T."/>
            <person name="Perroud P.-F."/>
            <person name="Lindquist E."/>
            <person name="Kamisugi Y."/>
            <person name="Tanahashi T."/>
            <person name="Sakakibara K."/>
            <person name="Fujita T."/>
            <person name="Oishi K."/>
            <person name="Shin-I T."/>
            <person name="Kuroki Y."/>
            <person name="Toyoda A."/>
            <person name="Suzuki Y."/>
            <person name="Hashimoto A."/>
            <person name="Yamaguchi K."/>
            <person name="Sugano A."/>
            <person name="Kohara Y."/>
            <person name="Fujiyama A."/>
            <person name="Anterola A."/>
            <person name="Aoki S."/>
            <person name="Ashton N."/>
            <person name="Barbazuk W.B."/>
            <person name="Barker E."/>
            <person name="Bennetzen J."/>
            <person name="Bezanilla M."/>
            <person name="Blankenship R."/>
            <person name="Cho S.H."/>
            <person name="Dutcher S."/>
            <person name="Estelle M."/>
            <person name="Fawcett J.A."/>
            <person name="Gundlach H."/>
            <person name="Hanada K."/>
            <person name="Heyl A."/>
            <person name="Hicks K.A."/>
            <person name="Hugh J."/>
            <person name="Lohr M."/>
            <person name="Mayer K."/>
            <person name="Melkozernov A."/>
            <person name="Murata T."/>
            <person name="Nelson D."/>
            <person name="Pils B."/>
            <person name="Prigge M."/>
            <person name="Reiss B."/>
            <person name="Renner T."/>
            <person name="Rombauts S."/>
            <person name="Rushton P."/>
            <person name="Sanderfoot A."/>
            <person name="Schween G."/>
            <person name="Shiu S.-H."/>
            <person name="Stueber K."/>
            <person name="Theodoulou F.L."/>
            <person name="Tu H."/>
            <person name="Van de Peer Y."/>
            <person name="Verrier P.J."/>
            <person name="Waters E."/>
            <person name="Wood A."/>
            <person name="Yang L."/>
            <person name="Cove D."/>
            <person name="Cuming A."/>
            <person name="Hasebe M."/>
            <person name="Lucas S."/>
            <person name="Mishler D.B."/>
            <person name="Reski R."/>
            <person name="Grigoriev I."/>
            <person name="Quatrano R.S."/>
            <person name="Boore J.L."/>
        </authorList>
    </citation>
    <scope>NUCLEOTIDE SEQUENCE [LARGE SCALE GENOMIC DNA]</scope>
    <source>
        <strain evidence="13 14">cv. Gransden 2004</strain>
    </source>
</reference>
<evidence type="ECO:0000313" key="12">
    <source>
        <dbReference type="EMBL" id="PNR62686.1"/>
    </source>
</evidence>
<evidence type="ECO:0000256" key="5">
    <source>
        <dbReference type="ARBA" id="ARBA00022679"/>
    </source>
</evidence>
<dbReference type="PIRSF" id="PIRSF000524">
    <property type="entry name" value="SPT"/>
    <property type="match status" value="1"/>
</dbReference>
<dbReference type="InterPro" id="IPR020578">
    <property type="entry name" value="Aminotrans_V_PyrdxlP_BS"/>
</dbReference>
<dbReference type="OMA" id="AMNVPMQ"/>
<dbReference type="Gene3D" id="3.90.1150.10">
    <property type="entry name" value="Aspartate Aminotransferase, domain 1"/>
    <property type="match status" value="1"/>
</dbReference>
<dbReference type="RefSeq" id="XP_024393464.1">
    <property type="nucleotide sequence ID" value="XM_024537696.2"/>
</dbReference>
<dbReference type="PANTHER" id="PTHR21152:SF24">
    <property type="entry name" value="ALANINE--GLYOXYLATE AMINOTRANSFERASE 1"/>
    <property type="match status" value="1"/>
</dbReference>
<protein>
    <recommendedName>
        <fullName evidence="3">alanine--glyoxylate transaminase</fullName>
        <ecNumber evidence="3">2.6.1.44</ecNumber>
    </recommendedName>
</protein>
<dbReference type="STRING" id="3218.A9S9Y4"/>
<dbReference type="GO" id="GO:0005777">
    <property type="term" value="C:peroxisome"/>
    <property type="evidence" value="ECO:0000318"/>
    <property type="project" value="GO_Central"/>
</dbReference>
<feature type="binding site" evidence="7">
    <location>
        <position position="348"/>
    </location>
    <ligand>
        <name>substrate</name>
    </ligand>
</feature>
<proteinExistence type="inferred from homology"/>
<dbReference type="AlphaFoldDB" id="A9S9Y4"/>
<evidence type="ECO:0000256" key="2">
    <source>
        <dbReference type="ARBA" id="ARBA00009236"/>
    </source>
</evidence>
<comment type="similarity">
    <text evidence="2 9">Belongs to the class-V pyridoxal-phosphate-dependent aminotransferase family.</text>
</comment>
<evidence type="ECO:0000256" key="1">
    <source>
        <dbReference type="ARBA" id="ARBA00001933"/>
    </source>
</evidence>
<dbReference type="eggNOG" id="KOG2862">
    <property type="taxonomic scope" value="Eukaryota"/>
</dbReference>
<dbReference type="Pfam" id="PF00266">
    <property type="entry name" value="Aminotran_5"/>
    <property type="match status" value="1"/>
</dbReference>
<evidence type="ECO:0000256" key="7">
    <source>
        <dbReference type="PIRSR" id="PIRSR000524-1"/>
    </source>
</evidence>
<dbReference type="InterPro" id="IPR015421">
    <property type="entry name" value="PyrdxlP-dep_Trfase_major"/>
</dbReference>
<feature type="modified residue" description="N6-(pyridoxal phosphate)lysine" evidence="8">
    <location>
        <position position="201"/>
    </location>
</feature>
<feature type="domain" description="Aminotransferase class V" evidence="11">
    <location>
        <begin position="12"/>
        <end position="324"/>
    </location>
</feature>
<dbReference type="GO" id="GO:0019265">
    <property type="term" value="P:glycine biosynthetic process, by transamination of glyoxylate"/>
    <property type="evidence" value="ECO:0000318"/>
    <property type="project" value="GO_Central"/>
</dbReference>
<keyword evidence="4" id="KW-0032">Aminotransferase</keyword>
<name>A9S9Y4_PHYPA</name>
<evidence type="ECO:0000256" key="8">
    <source>
        <dbReference type="PIRSR" id="PIRSR000524-50"/>
    </source>
</evidence>
<dbReference type="EC" id="2.6.1.44" evidence="3"/>